<dbReference type="AlphaFoldDB" id="A0A940NIU2"/>
<dbReference type="EMBL" id="JAGIYQ010000004">
    <property type="protein sequence ID" value="MBP0724887.1"/>
    <property type="molecule type" value="Genomic_DNA"/>
</dbReference>
<organism evidence="1 2">
    <name type="scientific">Gottfriedia endophytica</name>
    <dbReference type="NCBI Taxonomy" id="2820819"/>
    <lineage>
        <taxon>Bacteria</taxon>
        <taxon>Bacillati</taxon>
        <taxon>Bacillota</taxon>
        <taxon>Bacilli</taxon>
        <taxon>Bacillales</taxon>
        <taxon>Bacillaceae</taxon>
        <taxon>Gottfriedia</taxon>
    </lineage>
</organism>
<keyword evidence="2" id="KW-1185">Reference proteome</keyword>
<dbReference type="Gene3D" id="1.10.3210.10">
    <property type="entry name" value="Hypothetical protein af1432"/>
    <property type="match status" value="1"/>
</dbReference>
<reference evidence="1" key="1">
    <citation type="submission" date="2021-04" db="EMBL/GenBank/DDBJ databases">
        <title>Genome seq and assembly of Bacillus sp.</title>
        <authorList>
            <person name="Chhetri G."/>
        </authorList>
    </citation>
    <scope>NUCLEOTIDE SEQUENCE</scope>
    <source>
        <strain evidence="1">RG28</strain>
    </source>
</reference>
<evidence type="ECO:0000313" key="1">
    <source>
        <dbReference type="EMBL" id="MBP0724887.1"/>
    </source>
</evidence>
<sequence>MIVRVDMLREGWMIDKPIYSLSDVPIINTGKILTNEDIDIISAFLINEVDVQINKNTNNSSAKEEKLAISSIEFMDIYSEAIKKYKIHFSGWESGAAVNIVEFRKLLLPIIEYSNQDTIKKLVIPSITLKDEKDKIAHYSLLCTMISTMIATKLKYPKGDVIQIGISAALCNAGYAKYQFHALTQIKNDPEYKNYPMYSYRMVEKIQFLRDQMKIAILQHQERLDGSGFPLKLKAKFINEFASILGASTYYVTIVLDANHTQNDFQFIEHLKKECFGKFHPSVIETMSSLIIQYQLGDRVMLSNGVLGQIVYQSPTEITRPTIKVENSGMVIDLTKDRTLYIKELI</sequence>
<gene>
    <name evidence="1" type="ORF">J5Y03_06735</name>
</gene>
<accession>A0A940NIU2</accession>
<proteinExistence type="predicted"/>
<comment type="caution">
    <text evidence="1">The sequence shown here is derived from an EMBL/GenBank/DDBJ whole genome shotgun (WGS) entry which is preliminary data.</text>
</comment>
<evidence type="ECO:0000313" key="2">
    <source>
        <dbReference type="Proteomes" id="UP000682134"/>
    </source>
</evidence>
<dbReference type="Proteomes" id="UP000682134">
    <property type="component" value="Unassembled WGS sequence"/>
</dbReference>
<dbReference type="RefSeq" id="WP_209403892.1">
    <property type="nucleotide sequence ID" value="NZ_JAGIYQ010000004.1"/>
</dbReference>
<dbReference type="Pfam" id="PF13487">
    <property type="entry name" value="HD_5"/>
    <property type="match status" value="1"/>
</dbReference>
<protein>
    <recommendedName>
        <fullName evidence="3">HD-GYP domain-containing protein</fullName>
    </recommendedName>
</protein>
<evidence type="ECO:0008006" key="3">
    <source>
        <dbReference type="Google" id="ProtNLM"/>
    </source>
</evidence>
<name>A0A940NIU2_9BACI</name>